<feature type="domain" description="PARP catalytic" evidence="3">
    <location>
        <begin position="374"/>
        <end position="633"/>
    </location>
</feature>
<dbReference type="SMART" id="SM00588">
    <property type="entry name" value="NEUZ"/>
    <property type="match status" value="2"/>
</dbReference>
<dbReference type="FunFam" id="2.60.120.920:FF:000001">
    <property type="entry name" value="neuralized-like protein 4 isoform X1"/>
    <property type="match status" value="2"/>
</dbReference>
<dbReference type="PROSITE" id="PS51065">
    <property type="entry name" value="NHR"/>
    <property type="match status" value="2"/>
</dbReference>
<dbReference type="InterPro" id="IPR043136">
    <property type="entry name" value="B30.2/SPRY_sf"/>
</dbReference>
<sequence length="633" mass="69269">MAAFHDCVGSLILLSNGKNTAQRQQASEDYGNGTVFSAKPLRNDQLFEVEIDQKGTDWTGSIQIGVTAQDPKVLSLPNQLVKIATGTWVLSGASVSHDDEIIEEEYGQDLDNLEEGDTVGVMCTSSGALHFYVNGEDQGVACTGIPPTVYAAIDVFGECTQVSIVHSAASGGGSTGTLSFHTRCGKNAQLTNGQRTALRPEATYDYTDGVVLTNRALKHGEHFEVKLDEVVDCWTGSLQIGVTTHDPSTLTFPSTMTDLTSGAWLLTADGVHHDGKITGDEEIGEALDELTVGDTVGVIWKNDETIRFTINGEDQGIAATNVPAGVYGVVDLFAQTSKVTIVDHSGTPSTSPTPSSSSSSSSSLKSYSEQPIQFPTDWKLVKSLDDETVVKRGPVDADIADAIIELVELTWDYGHVGHGRDAKNLTHSRIEVTKVEQIESVHMYKAYERERKAFCERAVKRSFPKVTRDHKEGEVVTMHKISLLDDQLIPEINEHFLFHGAKREFVDAICKQGIDFRVGNAGMFGKGAYFCEMSTKADQYTDGKDGRADGEHILILAKVILGNSYIAKQANNQMVRPPCVHECSGNCQHPKSEFYNSVMGTHAHANRRLLFREFIIFEEKQCYPAYLLTYVRK</sequence>
<dbReference type="InterPro" id="IPR012317">
    <property type="entry name" value="Poly(ADP-ribose)pol_cat_dom"/>
</dbReference>
<dbReference type="Gene3D" id="3.90.228.10">
    <property type="match status" value="1"/>
</dbReference>
<dbReference type="EMBL" id="JAODUO010000518">
    <property type="protein sequence ID" value="KAK2179033.1"/>
    <property type="molecule type" value="Genomic_DNA"/>
</dbReference>
<evidence type="ECO:0000259" key="4">
    <source>
        <dbReference type="PROSITE" id="PS51065"/>
    </source>
</evidence>
<dbReference type="InterPro" id="IPR006573">
    <property type="entry name" value="NHR_dom"/>
</dbReference>
<name>A0AAD9NSF4_RIDPI</name>
<protein>
    <recommendedName>
        <fullName evidence="1">Poly [ADP-ribose] polymerase</fullName>
        <shortName evidence="1">PARP</shortName>
        <ecNumber evidence="1">2.4.2.-</ecNumber>
    </recommendedName>
</protein>
<dbReference type="Pfam" id="PF00644">
    <property type="entry name" value="PARP"/>
    <property type="match status" value="1"/>
</dbReference>
<dbReference type="SUPFAM" id="SSF49899">
    <property type="entry name" value="Concanavalin A-like lectins/glucanases"/>
    <property type="match status" value="2"/>
</dbReference>
<keyword evidence="1" id="KW-0328">Glycosyltransferase</keyword>
<keyword evidence="1" id="KW-0520">NAD</keyword>
<dbReference type="PROSITE" id="PS51059">
    <property type="entry name" value="PARP_CATALYTIC"/>
    <property type="match status" value="1"/>
</dbReference>
<dbReference type="PANTHER" id="PTHR12429">
    <property type="entry name" value="NEURALIZED"/>
    <property type="match status" value="1"/>
</dbReference>
<dbReference type="Proteomes" id="UP001209878">
    <property type="component" value="Unassembled WGS sequence"/>
</dbReference>
<comment type="caution">
    <text evidence="5">The sequence shown here is derived from an EMBL/GenBank/DDBJ whole genome shotgun (WGS) entry which is preliminary data.</text>
</comment>
<reference evidence="5" key="1">
    <citation type="journal article" date="2023" name="Mol. Biol. Evol.">
        <title>Third-Generation Sequencing Reveals the Adaptive Role of the Epigenome in Three Deep-Sea Polychaetes.</title>
        <authorList>
            <person name="Perez M."/>
            <person name="Aroh O."/>
            <person name="Sun Y."/>
            <person name="Lan Y."/>
            <person name="Juniper S.K."/>
            <person name="Young C.R."/>
            <person name="Angers B."/>
            <person name="Qian P.Y."/>
        </authorList>
    </citation>
    <scope>NUCLEOTIDE SEQUENCE</scope>
    <source>
        <strain evidence="5">R07B-5</strain>
    </source>
</reference>
<keyword evidence="6" id="KW-1185">Reference proteome</keyword>
<dbReference type="GO" id="GO:0003950">
    <property type="term" value="F:NAD+ poly-ADP-ribosyltransferase activity"/>
    <property type="evidence" value="ECO:0007669"/>
    <property type="project" value="UniProtKB-UniRule"/>
</dbReference>
<feature type="domain" description="NHR" evidence="4">
    <location>
        <begin position="1"/>
        <end position="167"/>
    </location>
</feature>
<organism evidence="5 6">
    <name type="scientific">Ridgeia piscesae</name>
    <name type="common">Tubeworm</name>
    <dbReference type="NCBI Taxonomy" id="27915"/>
    <lineage>
        <taxon>Eukaryota</taxon>
        <taxon>Metazoa</taxon>
        <taxon>Spiralia</taxon>
        <taxon>Lophotrochozoa</taxon>
        <taxon>Annelida</taxon>
        <taxon>Polychaeta</taxon>
        <taxon>Sedentaria</taxon>
        <taxon>Canalipalpata</taxon>
        <taxon>Sabellida</taxon>
        <taxon>Siboglinidae</taxon>
        <taxon>Ridgeia</taxon>
    </lineage>
</organism>
<dbReference type="EC" id="2.4.2.-" evidence="1"/>
<evidence type="ECO:0000313" key="5">
    <source>
        <dbReference type="EMBL" id="KAK2179033.1"/>
    </source>
</evidence>
<dbReference type="Gene3D" id="2.60.120.920">
    <property type="match status" value="2"/>
</dbReference>
<dbReference type="InterPro" id="IPR013320">
    <property type="entry name" value="ConA-like_dom_sf"/>
</dbReference>
<feature type="compositionally biased region" description="Low complexity" evidence="2">
    <location>
        <begin position="347"/>
        <end position="363"/>
    </location>
</feature>
<accession>A0AAD9NSF4</accession>
<dbReference type="GO" id="GO:0061630">
    <property type="term" value="F:ubiquitin protein ligase activity"/>
    <property type="evidence" value="ECO:0007669"/>
    <property type="project" value="TreeGrafter"/>
</dbReference>
<keyword evidence="1" id="KW-0808">Transferase</keyword>
<proteinExistence type="predicted"/>
<dbReference type="SUPFAM" id="SSF56399">
    <property type="entry name" value="ADP-ribosylation"/>
    <property type="match status" value="1"/>
</dbReference>
<feature type="region of interest" description="Disordered" evidence="2">
    <location>
        <begin position="342"/>
        <end position="366"/>
    </location>
</feature>
<evidence type="ECO:0000259" key="3">
    <source>
        <dbReference type="PROSITE" id="PS51059"/>
    </source>
</evidence>
<dbReference type="CDD" id="cd12887">
    <property type="entry name" value="SPRY_NHR_like"/>
    <property type="match status" value="2"/>
</dbReference>
<gene>
    <name evidence="5" type="ORF">NP493_518g01031</name>
</gene>
<dbReference type="InterPro" id="IPR037962">
    <property type="entry name" value="Neuralized"/>
</dbReference>
<feature type="domain" description="NHR" evidence="4">
    <location>
        <begin position="177"/>
        <end position="344"/>
    </location>
</feature>
<dbReference type="Pfam" id="PF07177">
    <property type="entry name" value="Neuralized"/>
    <property type="match status" value="2"/>
</dbReference>
<evidence type="ECO:0000256" key="1">
    <source>
        <dbReference type="RuleBase" id="RU362114"/>
    </source>
</evidence>
<dbReference type="PANTHER" id="PTHR12429:SF14">
    <property type="entry name" value="NEURALIZED-LIKE PROTEIN 4"/>
    <property type="match status" value="1"/>
</dbReference>
<evidence type="ECO:0000256" key="2">
    <source>
        <dbReference type="SAM" id="MobiDB-lite"/>
    </source>
</evidence>
<evidence type="ECO:0000313" key="6">
    <source>
        <dbReference type="Proteomes" id="UP001209878"/>
    </source>
</evidence>
<dbReference type="AlphaFoldDB" id="A0AAD9NSF4"/>